<dbReference type="EMBL" id="WJQU01002566">
    <property type="protein sequence ID" value="KAJ6632719.1"/>
    <property type="molecule type" value="Genomic_DNA"/>
</dbReference>
<gene>
    <name evidence="2" type="ORF">Bhyg_08904</name>
    <name evidence="1" type="ORF">Bhyg_17404</name>
</gene>
<name>A0A9Q0RUV9_9DIPT</name>
<evidence type="ECO:0000313" key="1">
    <source>
        <dbReference type="EMBL" id="KAJ6632719.1"/>
    </source>
</evidence>
<evidence type="ECO:0000313" key="3">
    <source>
        <dbReference type="Proteomes" id="UP001151699"/>
    </source>
</evidence>
<reference evidence="1" key="1">
    <citation type="submission" date="2022-07" db="EMBL/GenBank/DDBJ databases">
        <authorList>
            <person name="Trinca V."/>
            <person name="Uliana J.V.C."/>
            <person name="Torres T.T."/>
            <person name="Ward R.J."/>
            <person name="Monesi N."/>
        </authorList>
    </citation>
    <scope>NUCLEOTIDE SEQUENCE</scope>
    <source>
        <strain evidence="1">HSMRA1968</strain>
        <tissue evidence="1">Whole embryos</tissue>
    </source>
</reference>
<dbReference type="Proteomes" id="UP001151699">
    <property type="component" value="Chromosome B"/>
</dbReference>
<evidence type="ECO:0000313" key="2">
    <source>
        <dbReference type="EMBL" id="KAJ6643939.1"/>
    </source>
</evidence>
<accession>A0A9Q0RUV9</accession>
<dbReference type="AlphaFoldDB" id="A0A9Q0RUV9"/>
<protein>
    <submittedName>
        <fullName evidence="1">Uncharacterized protein</fullName>
    </submittedName>
</protein>
<dbReference type="EMBL" id="WJQU01000002">
    <property type="protein sequence ID" value="KAJ6643939.1"/>
    <property type="molecule type" value="Genomic_DNA"/>
</dbReference>
<organism evidence="1 3">
    <name type="scientific">Pseudolycoriella hygida</name>
    <dbReference type="NCBI Taxonomy" id="35572"/>
    <lineage>
        <taxon>Eukaryota</taxon>
        <taxon>Metazoa</taxon>
        <taxon>Ecdysozoa</taxon>
        <taxon>Arthropoda</taxon>
        <taxon>Hexapoda</taxon>
        <taxon>Insecta</taxon>
        <taxon>Pterygota</taxon>
        <taxon>Neoptera</taxon>
        <taxon>Endopterygota</taxon>
        <taxon>Diptera</taxon>
        <taxon>Nematocera</taxon>
        <taxon>Sciaroidea</taxon>
        <taxon>Sciaridae</taxon>
        <taxon>Pseudolycoriella</taxon>
    </lineage>
</organism>
<comment type="caution">
    <text evidence="1">The sequence shown here is derived from an EMBL/GenBank/DDBJ whole genome shotgun (WGS) entry which is preliminary data.</text>
</comment>
<keyword evidence="3" id="KW-1185">Reference proteome</keyword>
<sequence>MWPIISRPCSIATVLFTTTKQEHGRMKYKRKTHGSGVQVNHSY</sequence>
<proteinExistence type="predicted"/>